<gene>
    <name evidence="2" type="ORF">TCIL3000_0_18310</name>
</gene>
<proteinExistence type="predicted"/>
<dbReference type="VEuPathDB" id="TriTrypDB:TcIL3000_0_18310"/>
<feature type="transmembrane region" description="Helical" evidence="1">
    <location>
        <begin position="107"/>
        <end position="129"/>
    </location>
</feature>
<keyword evidence="3" id="KW-1185">Reference proteome</keyword>
<dbReference type="AlphaFoldDB" id="F9WI06"/>
<feature type="transmembrane region" description="Helical" evidence="1">
    <location>
        <begin position="6"/>
        <end position="25"/>
    </location>
</feature>
<keyword evidence="1" id="KW-0472">Membrane</keyword>
<evidence type="ECO:0000313" key="2">
    <source>
        <dbReference type="EMBL" id="CCD16951.1"/>
    </source>
</evidence>
<keyword evidence="1" id="KW-0812">Transmembrane</keyword>
<comment type="caution">
    <text evidence="2">The sequence shown here is derived from an EMBL/GenBank/DDBJ whole genome shotgun (WGS) entry which is preliminary data.</text>
</comment>
<name>F9WI06_TRYCI</name>
<evidence type="ECO:0000256" key="1">
    <source>
        <dbReference type="SAM" id="Phobius"/>
    </source>
</evidence>
<accession>F9WI06</accession>
<evidence type="ECO:0000313" key="3">
    <source>
        <dbReference type="Proteomes" id="UP000000702"/>
    </source>
</evidence>
<sequence length="270" mass="29899">MSNSFAFWVTTIALIAFYVADFLLARLLNSLKDDHPELDECSPEETPDLDPLTVINSLQKTAEEMVDYQRRRFRTGEAGGFAADSTATVDVGDIPPMSAPSSHRKSNVMHTIVVLCGIAGPFVAVFEALLPSVFGWCRFDFPVFVEYIGAFAGLASATVYAGRVSHCSSYRDVTRSQWLELMWFRLDFMCLTSIAAFLGTGSWFVTLCLLAVGFYLAYRVMRIEKRVRALQLETQLVRGEVDVERVYVPGTAEAAQALGTAGRQGYDALK</sequence>
<feature type="transmembrane region" description="Helical" evidence="1">
    <location>
        <begin position="204"/>
        <end position="221"/>
    </location>
</feature>
<organism evidence="2 3">
    <name type="scientific">Trypanosoma congolense (strain IL3000)</name>
    <dbReference type="NCBI Taxonomy" id="1068625"/>
    <lineage>
        <taxon>Eukaryota</taxon>
        <taxon>Discoba</taxon>
        <taxon>Euglenozoa</taxon>
        <taxon>Kinetoplastea</taxon>
        <taxon>Metakinetoplastina</taxon>
        <taxon>Trypanosomatida</taxon>
        <taxon>Trypanosomatidae</taxon>
        <taxon>Trypanosoma</taxon>
        <taxon>Nannomonas</taxon>
    </lineage>
</organism>
<protein>
    <submittedName>
        <fullName evidence="2">WGS project CAEQ00000000 data, annotated contig 715</fullName>
    </submittedName>
</protein>
<dbReference type="Proteomes" id="UP000000702">
    <property type="component" value="Unassembled WGS sequence"/>
</dbReference>
<reference evidence="2 3" key="2">
    <citation type="journal article" date="2012" name="Proc. Natl. Acad. Sci. U.S.A.">
        <title>Antigenic diversity is generated by distinct evolutionary mechanisms in African trypanosome species.</title>
        <authorList>
            <person name="Jackson A.P."/>
            <person name="Berry A."/>
            <person name="Aslett M."/>
            <person name="Allison H.C."/>
            <person name="Burton P."/>
            <person name="Vavrova-Anderson J."/>
            <person name="Brown R."/>
            <person name="Browne H."/>
            <person name="Corton N."/>
            <person name="Hauser H."/>
            <person name="Gamble J."/>
            <person name="Gilderthorp R."/>
            <person name="Marcello L."/>
            <person name="McQuillan J."/>
            <person name="Otto T.D."/>
            <person name="Quail M.A."/>
            <person name="Sanders M.J."/>
            <person name="van Tonder A."/>
            <person name="Ginger M.L."/>
            <person name="Field M.C."/>
            <person name="Barry J.D."/>
            <person name="Hertz-Fowler C."/>
            <person name="Berriman M."/>
        </authorList>
    </citation>
    <scope>NUCLEOTIDE SEQUENCE [LARGE SCALE GENOMIC DNA]</scope>
    <source>
        <strain evidence="2 3">IL3000</strain>
    </source>
</reference>
<dbReference type="OMA" id="FVADFFY"/>
<reference evidence="3" key="1">
    <citation type="submission" date="2011-07" db="EMBL/GenBank/DDBJ databases">
        <title>Divergent evolution of antigenic variation in African trypanosomes.</title>
        <authorList>
            <person name="Jackson A.P."/>
            <person name="Berry A."/>
            <person name="Allison H.C."/>
            <person name="Burton P."/>
            <person name="Anderson J."/>
            <person name="Aslett M."/>
            <person name="Brown R."/>
            <person name="Corton N."/>
            <person name="Harris D."/>
            <person name="Hauser H."/>
            <person name="Gamble J."/>
            <person name="Gilderthorp R."/>
            <person name="McQuillan J."/>
            <person name="Quail M.A."/>
            <person name="Sanders M."/>
            <person name="Van Tonder A."/>
            <person name="Ginger M.L."/>
            <person name="Donelson J.E."/>
            <person name="Field M.C."/>
            <person name="Barry J.D."/>
            <person name="Berriman M."/>
            <person name="Hertz-Fowler C."/>
        </authorList>
    </citation>
    <scope>NUCLEOTIDE SEQUENCE [LARGE SCALE GENOMIC DNA]</scope>
    <source>
        <strain evidence="3">IL3000</strain>
    </source>
</reference>
<feature type="transmembrane region" description="Helical" evidence="1">
    <location>
        <begin position="141"/>
        <end position="161"/>
    </location>
</feature>
<dbReference type="EMBL" id="CAEQ01002509">
    <property type="protein sequence ID" value="CCD16951.1"/>
    <property type="molecule type" value="Genomic_DNA"/>
</dbReference>
<keyword evidence="1" id="KW-1133">Transmembrane helix</keyword>